<dbReference type="AlphaFoldDB" id="A0A5B8U0Z1"/>
<dbReference type="Pfam" id="PF13641">
    <property type="entry name" value="Glyco_tranf_2_3"/>
    <property type="match status" value="1"/>
</dbReference>
<keyword evidence="6" id="KW-1185">Reference proteome</keyword>
<keyword evidence="2" id="KW-0328">Glycosyltransferase</keyword>
<evidence type="ECO:0000256" key="3">
    <source>
        <dbReference type="ARBA" id="ARBA00022679"/>
    </source>
</evidence>
<accession>A0A5B8U0Z1</accession>
<gene>
    <name evidence="5" type="ORF">FSW04_03045</name>
</gene>
<evidence type="ECO:0000313" key="5">
    <source>
        <dbReference type="EMBL" id="QEC46657.1"/>
    </source>
</evidence>
<dbReference type="GO" id="GO:0016757">
    <property type="term" value="F:glycosyltransferase activity"/>
    <property type="evidence" value="ECO:0007669"/>
    <property type="project" value="UniProtKB-KW"/>
</dbReference>
<organism evidence="5 6">
    <name type="scientific">Baekduia soli</name>
    <dbReference type="NCBI Taxonomy" id="496014"/>
    <lineage>
        <taxon>Bacteria</taxon>
        <taxon>Bacillati</taxon>
        <taxon>Actinomycetota</taxon>
        <taxon>Thermoleophilia</taxon>
        <taxon>Solirubrobacterales</taxon>
        <taxon>Baekduiaceae</taxon>
        <taxon>Baekduia</taxon>
    </lineage>
</organism>
<dbReference type="PANTHER" id="PTHR43630:SF1">
    <property type="entry name" value="POLY-BETA-1,6-N-ACETYL-D-GLUCOSAMINE SYNTHASE"/>
    <property type="match status" value="1"/>
</dbReference>
<dbReference type="SUPFAM" id="SSF53448">
    <property type="entry name" value="Nucleotide-diphospho-sugar transferases"/>
    <property type="match status" value="1"/>
</dbReference>
<comment type="similarity">
    <text evidence="1">Belongs to the glycosyltransferase 2 family.</text>
</comment>
<dbReference type="EMBL" id="CP042430">
    <property type="protein sequence ID" value="QEC46657.1"/>
    <property type="molecule type" value="Genomic_DNA"/>
</dbReference>
<evidence type="ECO:0000256" key="4">
    <source>
        <dbReference type="SAM" id="MobiDB-lite"/>
    </source>
</evidence>
<reference evidence="5 6" key="1">
    <citation type="journal article" date="2018" name="J. Microbiol.">
        <title>Baekduia soli gen. nov., sp. nov., a novel bacterium isolated from the soil of Baekdu Mountain and proposal of a novel family name, Baekduiaceae fam. nov.</title>
        <authorList>
            <person name="An D.S."/>
            <person name="Siddiqi M.Z."/>
            <person name="Kim K.H."/>
            <person name="Yu H.S."/>
            <person name="Im W.T."/>
        </authorList>
    </citation>
    <scope>NUCLEOTIDE SEQUENCE [LARGE SCALE GENOMIC DNA]</scope>
    <source>
        <strain evidence="5 6">BR7-21</strain>
    </source>
</reference>
<proteinExistence type="inferred from homology"/>
<evidence type="ECO:0000313" key="6">
    <source>
        <dbReference type="Proteomes" id="UP000321805"/>
    </source>
</evidence>
<evidence type="ECO:0000256" key="1">
    <source>
        <dbReference type="ARBA" id="ARBA00006739"/>
    </source>
</evidence>
<dbReference type="InterPro" id="IPR029044">
    <property type="entry name" value="Nucleotide-diphossugar_trans"/>
</dbReference>
<dbReference type="CDD" id="cd06438">
    <property type="entry name" value="EpsO_like"/>
    <property type="match status" value="1"/>
</dbReference>
<dbReference type="Gene3D" id="3.90.550.10">
    <property type="entry name" value="Spore Coat Polysaccharide Biosynthesis Protein SpsA, Chain A"/>
    <property type="match status" value="1"/>
</dbReference>
<dbReference type="OrthoDB" id="9797391at2"/>
<keyword evidence="3 5" id="KW-0808">Transferase</keyword>
<protein>
    <submittedName>
        <fullName evidence="5">Glycosyltransferase</fullName>
    </submittedName>
</protein>
<feature type="compositionally biased region" description="Basic and acidic residues" evidence="4">
    <location>
        <begin position="417"/>
        <end position="438"/>
    </location>
</feature>
<sequence>MVTCRSADDDGSPVTRGGPRSVCQTAVIVRALARAVLSAGHAWTASATAYLLTLAAAAPSRGSGATPPATRPVHIIVLVPAHDEAGGIADTVRSLTAQDHPADLRETIVIADNCSDATARVAADAGATVWERIDPERRGKGQALAWAIGRLTTERPAADAVAIVDADCIASENLLGVMAGRLAAADAAVQCGYVVANAEASPESALRTAGFLLMHDVRAGGKQALGLSTGLFGTGMAFAMTTLRRVPWESTSITEDTEYHLRLIDAGLRVAYAGDAHVASEMPTSAAAAREQHLRWEGGNAALARGTAPRLLAKGIMNRSPQHVHAALERWVPPQSLLLAATLAATAGSAVSGSSRGRRFGLATLAGQGLYVVGGLVAARAPSAVWRALVHAPRLVLRRLAVMTSMVRRGAPTEWVRTAREHESPRNPPSHDEAGLGV</sequence>
<name>A0A5B8U0Z1_9ACTN</name>
<evidence type="ECO:0000256" key="2">
    <source>
        <dbReference type="ARBA" id="ARBA00022676"/>
    </source>
</evidence>
<feature type="region of interest" description="Disordered" evidence="4">
    <location>
        <begin position="414"/>
        <end position="438"/>
    </location>
</feature>
<dbReference type="Proteomes" id="UP000321805">
    <property type="component" value="Chromosome"/>
</dbReference>
<dbReference type="PANTHER" id="PTHR43630">
    <property type="entry name" value="POLY-BETA-1,6-N-ACETYL-D-GLUCOSAMINE SYNTHASE"/>
    <property type="match status" value="1"/>
</dbReference>
<dbReference type="KEGG" id="bsol:FSW04_03045"/>